<proteinExistence type="predicted"/>
<dbReference type="AlphaFoldDB" id="X1SQI8"/>
<accession>X1SQI8</accession>
<sequence length="82" mass="10523">MKELDDLDISEKMKEKIINKEIWKSQREYLKNLKKNNPKTYEKMRKKKREYLREWRKKHPDYNKNWLKKAYKKDPEKFKIYQ</sequence>
<name>X1SQI8_9ZZZZ</name>
<dbReference type="EMBL" id="BARW01013577">
    <property type="protein sequence ID" value="GAI81401.1"/>
    <property type="molecule type" value="Genomic_DNA"/>
</dbReference>
<reference evidence="1" key="1">
    <citation type="journal article" date="2014" name="Front. Microbiol.">
        <title>High frequency of phylogenetically diverse reductive dehalogenase-homologous genes in deep subseafloor sedimentary metagenomes.</title>
        <authorList>
            <person name="Kawai M."/>
            <person name="Futagami T."/>
            <person name="Toyoda A."/>
            <person name="Takaki Y."/>
            <person name="Nishi S."/>
            <person name="Hori S."/>
            <person name="Arai W."/>
            <person name="Tsubouchi T."/>
            <person name="Morono Y."/>
            <person name="Uchiyama I."/>
            <person name="Ito T."/>
            <person name="Fujiyama A."/>
            <person name="Inagaki F."/>
            <person name="Takami H."/>
        </authorList>
    </citation>
    <scope>NUCLEOTIDE SEQUENCE</scope>
    <source>
        <strain evidence="1">Expedition CK06-06</strain>
    </source>
</reference>
<evidence type="ECO:0000313" key="1">
    <source>
        <dbReference type="EMBL" id="GAI81401.1"/>
    </source>
</evidence>
<gene>
    <name evidence="1" type="ORF">S12H4_24778</name>
</gene>
<feature type="non-terminal residue" evidence="1">
    <location>
        <position position="82"/>
    </location>
</feature>
<organism evidence="1">
    <name type="scientific">marine sediment metagenome</name>
    <dbReference type="NCBI Taxonomy" id="412755"/>
    <lineage>
        <taxon>unclassified sequences</taxon>
        <taxon>metagenomes</taxon>
        <taxon>ecological metagenomes</taxon>
    </lineage>
</organism>
<protein>
    <submittedName>
        <fullName evidence="1">Uncharacterized protein</fullName>
    </submittedName>
</protein>
<comment type="caution">
    <text evidence="1">The sequence shown here is derived from an EMBL/GenBank/DDBJ whole genome shotgun (WGS) entry which is preliminary data.</text>
</comment>